<accession>A0A7Y8RMZ6</accession>
<proteinExistence type="predicted"/>
<reference evidence="1 2" key="1">
    <citation type="submission" date="2020-05" db="EMBL/GenBank/DDBJ databases">
        <title>Onion-isolated Pseudomonas sp.</title>
        <authorList>
            <person name="Fujikawa T."/>
            <person name="Sawada H."/>
        </authorList>
    </citation>
    <scope>NUCLEOTIDE SEQUENCE [LARGE SCALE GENOMIC DNA]</scope>
    <source>
        <strain evidence="1 2">MAFF 301512</strain>
    </source>
</reference>
<dbReference type="AlphaFoldDB" id="A0A7Y8RMZ6"/>
<organism evidence="1 2">
    <name type="scientific">Pseudomonas allii</name>
    <dbReference type="NCBI Taxonomy" id="2740531"/>
    <lineage>
        <taxon>Bacteria</taxon>
        <taxon>Pseudomonadati</taxon>
        <taxon>Pseudomonadota</taxon>
        <taxon>Gammaproteobacteria</taxon>
        <taxon>Pseudomonadales</taxon>
        <taxon>Pseudomonadaceae</taxon>
        <taxon>Pseudomonas</taxon>
    </lineage>
</organism>
<gene>
    <name evidence="1" type="ORF">HT123_13075</name>
</gene>
<evidence type="ECO:0000313" key="2">
    <source>
        <dbReference type="Proteomes" id="UP000543908"/>
    </source>
</evidence>
<comment type="caution">
    <text evidence="1">The sequence shown here is derived from an EMBL/GenBank/DDBJ whole genome shotgun (WGS) entry which is preliminary data.</text>
</comment>
<dbReference type="EMBL" id="JABUHS010000102">
    <property type="protein sequence ID" value="NWN62011.1"/>
    <property type="molecule type" value="Genomic_DNA"/>
</dbReference>
<evidence type="ECO:0000313" key="1">
    <source>
        <dbReference type="EMBL" id="NWN62011.1"/>
    </source>
</evidence>
<sequence length="89" mass="10117">MKLYCLLDREAAPLFWRSSLLLLKYAATRQTDKTLRRMPSWLWNTFLLTSYDLGVSLSTLRLLLAGVFTSAVARRCNSFITAAKGENQA</sequence>
<protein>
    <submittedName>
        <fullName evidence="1">Uncharacterized protein</fullName>
    </submittedName>
</protein>
<dbReference type="Proteomes" id="UP000543908">
    <property type="component" value="Unassembled WGS sequence"/>
</dbReference>
<dbReference type="RefSeq" id="WP_179030013.1">
    <property type="nucleotide sequence ID" value="NZ_JABUHT010000254.1"/>
</dbReference>
<name>A0A7Y8RMZ6_9PSED</name>